<keyword evidence="9" id="KW-1185">Reference proteome</keyword>
<comment type="similarity">
    <text evidence="5">Belongs to the DegT/DnrJ/EryC1 family. L-glutamine:2-deoxy-scyllo-inosose/scyllo-inosose aminotransferase subfamily.</text>
</comment>
<evidence type="ECO:0000256" key="2">
    <source>
        <dbReference type="ARBA" id="ARBA00022576"/>
    </source>
</evidence>
<accession>A0ABM6T3K2</accession>
<proteinExistence type="inferred from homology"/>
<dbReference type="Gene3D" id="3.40.640.10">
    <property type="entry name" value="Type I PLP-dependent aspartate aminotransferase-like (Major domain)"/>
    <property type="match status" value="1"/>
</dbReference>
<reference evidence="8 9" key="1">
    <citation type="submission" date="2018-02" db="EMBL/GenBank/DDBJ databases">
        <title>Complete genome sequence of Streptomyces dengpaensis, the producer of angucyclines.</title>
        <authorList>
            <person name="Yumei L."/>
        </authorList>
    </citation>
    <scope>NUCLEOTIDE SEQUENCE [LARGE SCALE GENOMIC DNA]</scope>
    <source>
        <strain evidence="8 9">XZHG99</strain>
    </source>
</reference>
<keyword evidence="2 8" id="KW-0032">Aminotransferase</keyword>
<keyword evidence="3" id="KW-0808">Transferase</keyword>
<feature type="compositionally biased region" description="Polar residues" evidence="7">
    <location>
        <begin position="414"/>
        <end position="428"/>
    </location>
</feature>
<feature type="compositionally biased region" description="Pro residues" evidence="7">
    <location>
        <begin position="396"/>
        <end position="409"/>
    </location>
</feature>
<dbReference type="EMBL" id="CP026652">
    <property type="protein sequence ID" value="AVH61613.1"/>
    <property type="molecule type" value="Genomic_DNA"/>
</dbReference>
<dbReference type="PANTHER" id="PTHR30244">
    <property type="entry name" value="TRANSAMINASE"/>
    <property type="match status" value="1"/>
</dbReference>
<evidence type="ECO:0000256" key="3">
    <source>
        <dbReference type="ARBA" id="ARBA00022679"/>
    </source>
</evidence>
<evidence type="ECO:0000313" key="9">
    <source>
        <dbReference type="Proteomes" id="UP000238413"/>
    </source>
</evidence>
<gene>
    <name evidence="8" type="ORF">C4B68_36190</name>
</gene>
<dbReference type="SUPFAM" id="SSF53383">
    <property type="entry name" value="PLP-dependent transferases"/>
    <property type="match status" value="1"/>
</dbReference>
<dbReference type="GO" id="GO:0008483">
    <property type="term" value="F:transaminase activity"/>
    <property type="evidence" value="ECO:0007669"/>
    <property type="project" value="UniProtKB-KW"/>
</dbReference>
<dbReference type="InterPro" id="IPR015421">
    <property type="entry name" value="PyrdxlP-dep_Trfase_major"/>
</dbReference>
<name>A0ABM6T3K2_9ACTN</name>
<dbReference type="InterPro" id="IPR000653">
    <property type="entry name" value="DegT/StrS_aminotransferase"/>
</dbReference>
<evidence type="ECO:0000256" key="1">
    <source>
        <dbReference type="ARBA" id="ARBA00001933"/>
    </source>
</evidence>
<protein>
    <submittedName>
        <fullName evidence="8">DegT/DnrJ/EryC1/StrS aminotransferase family protein</fullName>
    </submittedName>
</protein>
<feature type="region of interest" description="Disordered" evidence="7">
    <location>
        <begin position="389"/>
        <end position="428"/>
    </location>
</feature>
<evidence type="ECO:0000313" key="8">
    <source>
        <dbReference type="EMBL" id="AVH61613.1"/>
    </source>
</evidence>
<evidence type="ECO:0000256" key="5">
    <source>
        <dbReference type="ARBA" id="ARBA00038398"/>
    </source>
</evidence>
<evidence type="ECO:0000256" key="6">
    <source>
        <dbReference type="RuleBase" id="RU004508"/>
    </source>
</evidence>
<dbReference type="PANTHER" id="PTHR30244:SF34">
    <property type="entry name" value="DTDP-4-AMINO-4,6-DIDEOXYGALACTOSE TRANSAMINASE"/>
    <property type="match status" value="1"/>
</dbReference>
<dbReference type="InterPro" id="IPR015424">
    <property type="entry name" value="PyrdxlP-dep_Trfase"/>
</dbReference>
<evidence type="ECO:0000256" key="7">
    <source>
        <dbReference type="SAM" id="MobiDB-lite"/>
    </source>
</evidence>
<keyword evidence="4 6" id="KW-0663">Pyridoxal phosphate</keyword>
<dbReference type="Proteomes" id="UP000238413">
    <property type="component" value="Chromosome"/>
</dbReference>
<evidence type="ECO:0000256" key="4">
    <source>
        <dbReference type="ARBA" id="ARBA00022898"/>
    </source>
</evidence>
<comment type="cofactor">
    <cofactor evidence="1">
        <name>pyridoxal 5'-phosphate</name>
        <dbReference type="ChEBI" id="CHEBI:597326"/>
    </cofactor>
</comment>
<organism evidence="8 9">
    <name type="scientific">Streptomyces dengpaensis</name>
    <dbReference type="NCBI Taxonomy" id="2049881"/>
    <lineage>
        <taxon>Bacteria</taxon>
        <taxon>Bacillati</taxon>
        <taxon>Actinomycetota</taxon>
        <taxon>Actinomycetes</taxon>
        <taxon>Kitasatosporales</taxon>
        <taxon>Streptomycetaceae</taxon>
        <taxon>Streptomyces</taxon>
    </lineage>
</organism>
<dbReference type="RefSeq" id="WP_099503464.1">
    <property type="nucleotide sequence ID" value="NZ_CP026652.1"/>
</dbReference>
<sequence length="428" mass="46611">MTMPYGSRLATTMTRRLGRECVYTPSARLALYLALRRWCRPGARVLMSPVNDDVILFVVLAAGLRPVQAPVSVADGNIDPAAVPESTWRSVDAVLTTNLYGIPDRIVELRRRCEQLGIPLFEDAAHAIGSHVDGQPIGTFGKAAAFSLSKHVAAMAGGFLAVEDARTRRELELLRDDLLVPGRLSGDLSATLRPLARSAVRTLHLVRPVWRTMQRLGLLERDDFRMALHAPRLAGCARQAPSLAAYEPWVRVDLHGFRSRHGALVRGQLRLRMARLDGDLARRRAGVSLLSGTAWASPALSARVAHDGPLPLFRVPLLVQDRDALIDRLVRHGVVAGYVYDPPLDDYAGAEFVEPSPDPSAARWFASHVLPADPLLAHAITNALTRERATTAHPSIPSPVPDTMPPTPRGEPNSAITATQAADNPTRQ</sequence>
<dbReference type="Pfam" id="PF01041">
    <property type="entry name" value="DegT_DnrJ_EryC1"/>
    <property type="match status" value="1"/>
</dbReference>